<evidence type="ECO:0000256" key="3">
    <source>
        <dbReference type="ARBA" id="ARBA00023136"/>
    </source>
</evidence>
<gene>
    <name evidence="7" type="ORF">A2024_00065</name>
</gene>
<evidence type="ECO:0000259" key="5">
    <source>
        <dbReference type="Pfam" id="PF01103"/>
    </source>
</evidence>
<proteinExistence type="inferred from homology"/>
<evidence type="ECO:0000313" key="8">
    <source>
        <dbReference type="Proteomes" id="UP000177230"/>
    </source>
</evidence>
<keyword evidence="4" id="KW-0732">Signal</keyword>
<evidence type="ECO:0000256" key="4">
    <source>
        <dbReference type="SAM" id="SignalP"/>
    </source>
</evidence>
<dbReference type="InterPro" id="IPR011042">
    <property type="entry name" value="6-blade_b-propeller_TolB-like"/>
</dbReference>
<dbReference type="Pfam" id="PF01103">
    <property type="entry name" value="Omp85"/>
    <property type="match status" value="1"/>
</dbReference>
<reference evidence="7 8" key="1">
    <citation type="journal article" date="2016" name="Nat. Commun.">
        <title>Thousands of microbial genomes shed light on interconnected biogeochemical processes in an aquifer system.</title>
        <authorList>
            <person name="Anantharaman K."/>
            <person name="Brown C.T."/>
            <person name="Hug L.A."/>
            <person name="Sharon I."/>
            <person name="Castelle C.J."/>
            <person name="Probst A.J."/>
            <person name="Thomas B.C."/>
            <person name="Singh A."/>
            <person name="Wilkins M.J."/>
            <person name="Karaoz U."/>
            <person name="Brodie E.L."/>
            <person name="Williams K.H."/>
            <person name="Hubbard S.S."/>
            <person name="Banfield J.F."/>
        </authorList>
    </citation>
    <scope>NUCLEOTIDE SEQUENCE [LARGE SCALE GENOMIC DNA]</scope>
</reference>
<evidence type="ECO:0000259" key="6">
    <source>
        <dbReference type="Pfam" id="PF13485"/>
    </source>
</evidence>
<dbReference type="Gene3D" id="2.40.160.50">
    <property type="entry name" value="membrane protein fhac: a member of the omp85/tpsb transporter family"/>
    <property type="match status" value="1"/>
</dbReference>
<dbReference type="Pfam" id="PF07676">
    <property type="entry name" value="PD40"/>
    <property type="match status" value="3"/>
</dbReference>
<dbReference type="EMBL" id="MFFM01000020">
    <property type="protein sequence ID" value="OGF13351.1"/>
    <property type="molecule type" value="Genomic_DNA"/>
</dbReference>
<sequence>MIAAMLLVLLTIPALAQDGYFGKNKVKYKNFRWEKITTENFEIYYYQGGRELAQVAARMAENAGRRISQDMGHTLYNKIPIVLYTSHNDFAQTNIAQDIIDEGAGGFTTLLKNRVVVPYTGSYADLDHVITHELVHAFMFDLFFGKSMESIFSQQSLMQLPLWFVEGMAEYESRGWDPETEMIIKDLALNQRLIPIQELEGYGGSYFVYKEGQAIIKFIVERYGQQKIGEMFHMLKSSRSMDNTCEKLLGSNVEKLSELWLKDMHKKYWPYLAAKKEVPDFAKQLTEHDVFKTGSYFNLAPCFSPQGDKIAYISDQDGRAGIYIISSIDGHRIKHLVKGEQNAQFEAMHLAWFRGGLSWSPDGKKLAFAAKSTTGDKLYVVRVDNGKILKKLEFPMDGIYYPSWSPASDKIAFCGLKDGQSDLYVADIADSHNVAYSLERLTDDQYDDREPEWSPDGRELVFVSDRPAGEDQSGLDTMYFGRYRLFSMDPVSGSIGCLTPEETMVSRPSWSPKGIAYTAIRRGVSNIFAISGDSTLQLTDAITGCLQSKWSRDGSKLVFIGYHKTGWNIFTIKNPLDKLPGIDSQKVFFWASADTGWYQPRKFEQPLADSNRYKPGQARTKFSVDWAQGSFNYNTLSGLGGQAEIVVSDVMGNHQFYWLSDMVINLQNSDYQLTYFYRPRRWDYGISYYQYHNYYLASNNDIIIEKINGVQGILSYPFNRYQRIDFMGSWSHYNEELYHYENYQYYTSPDANLNVIIPAVSLVHDNVQWSYYGPREGRRAMAAVEASSRSLGSDLNFVNYFTDIRQYWPLTKRSEFALRLMGGLSMGSDAQYFELGGPYTLRAYDYNELDGTRMALMNLELRVPFVDRIQMAIPPISFYGIRGAMFFDIGAAWSDSRQFQLFQRDPNALLKMKDLNGSLGTGIRMIISPFMMKLDFSWKTDLSSISDKARISFVLGSEY</sequence>
<dbReference type="AlphaFoldDB" id="A0A1F5RH32"/>
<organism evidence="7 8">
    <name type="scientific">Candidatus Edwardsbacteria bacterium GWF2_54_11</name>
    <dbReference type="NCBI Taxonomy" id="1817851"/>
    <lineage>
        <taxon>Bacteria</taxon>
        <taxon>Candidatus Edwardsiibacteriota</taxon>
    </lineage>
</organism>
<dbReference type="Proteomes" id="UP000177230">
    <property type="component" value="Unassembled WGS sequence"/>
</dbReference>
<feature type="signal peptide" evidence="4">
    <location>
        <begin position="1"/>
        <end position="16"/>
    </location>
</feature>
<dbReference type="InterPro" id="IPR039568">
    <property type="entry name" value="Peptidase_MA-like_dom"/>
</dbReference>
<dbReference type="Gene3D" id="2.120.10.30">
    <property type="entry name" value="TolB, C-terminal domain"/>
    <property type="match status" value="3"/>
</dbReference>
<comment type="caution">
    <text evidence="7">The sequence shown here is derived from an EMBL/GenBank/DDBJ whole genome shotgun (WGS) entry which is preliminary data.</text>
</comment>
<dbReference type="InterPro" id="IPR000184">
    <property type="entry name" value="Bac_surfAg_D15"/>
</dbReference>
<comment type="subcellular location">
    <subcellularLocation>
        <location evidence="1">Membrane</location>
    </subcellularLocation>
</comment>
<evidence type="ECO:0000256" key="2">
    <source>
        <dbReference type="ARBA" id="ARBA00009820"/>
    </source>
</evidence>
<comment type="similarity">
    <text evidence="2">Belongs to the TolB family.</text>
</comment>
<name>A0A1F5RH32_9BACT</name>
<feature type="domain" description="Peptidase MA-like" evidence="6">
    <location>
        <begin position="61"/>
        <end position="261"/>
    </location>
</feature>
<dbReference type="SUPFAM" id="SSF82171">
    <property type="entry name" value="DPP6 N-terminal domain-like"/>
    <property type="match status" value="1"/>
</dbReference>
<dbReference type="InterPro" id="IPR011659">
    <property type="entry name" value="WD40"/>
</dbReference>
<keyword evidence="3" id="KW-0472">Membrane</keyword>
<accession>A0A1F5RH32</accession>
<dbReference type="PANTHER" id="PTHR36842">
    <property type="entry name" value="PROTEIN TOLB HOMOLOG"/>
    <property type="match status" value="1"/>
</dbReference>
<evidence type="ECO:0000256" key="1">
    <source>
        <dbReference type="ARBA" id="ARBA00004370"/>
    </source>
</evidence>
<protein>
    <submittedName>
        <fullName evidence="7">Uncharacterized protein</fullName>
    </submittedName>
</protein>
<feature type="chain" id="PRO_5009520817" evidence="4">
    <location>
        <begin position="17"/>
        <end position="959"/>
    </location>
</feature>
<feature type="domain" description="Bacterial surface antigen (D15)" evidence="5">
    <location>
        <begin position="670"/>
        <end position="958"/>
    </location>
</feature>
<dbReference type="GO" id="GO:0019867">
    <property type="term" value="C:outer membrane"/>
    <property type="evidence" value="ECO:0007669"/>
    <property type="project" value="InterPro"/>
</dbReference>
<evidence type="ECO:0000313" key="7">
    <source>
        <dbReference type="EMBL" id="OGF13351.1"/>
    </source>
</evidence>
<dbReference type="PANTHER" id="PTHR36842:SF1">
    <property type="entry name" value="PROTEIN TOLB"/>
    <property type="match status" value="1"/>
</dbReference>
<dbReference type="Pfam" id="PF13485">
    <property type="entry name" value="Peptidase_MA_2"/>
    <property type="match status" value="1"/>
</dbReference>